<comment type="similarity">
    <text evidence="1">Belongs to the HAM1 NTPase family.</text>
</comment>
<dbReference type="AlphaFoldDB" id="A0A540WJE9"/>
<protein>
    <recommendedName>
        <fullName evidence="7">Non-canonical purine NTP pyrophosphatase</fullName>
    </recommendedName>
</protein>
<evidence type="ECO:0000256" key="4">
    <source>
        <dbReference type="SAM" id="MobiDB-lite"/>
    </source>
</evidence>
<dbReference type="GO" id="GO:0047429">
    <property type="term" value="F:nucleoside triphosphate diphosphatase activity"/>
    <property type="evidence" value="ECO:0007669"/>
    <property type="project" value="InterPro"/>
</dbReference>
<dbReference type="SUPFAM" id="SSF52972">
    <property type="entry name" value="ITPase-like"/>
    <property type="match status" value="1"/>
</dbReference>
<dbReference type="PANTHER" id="PTHR11067">
    <property type="entry name" value="INOSINE TRIPHOSPHATE PYROPHOSPHATASE/HAM1 PROTEIN"/>
    <property type="match status" value="1"/>
</dbReference>
<dbReference type="InterPro" id="IPR002637">
    <property type="entry name" value="RdgB/HAM1"/>
</dbReference>
<name>A0A540WJE9_9BACT</name>
<dbReference type="Proteomes" id="UP000315369">
    <property type="component" value="Unassembled WGS sequence"/>
</dbReference>
<keyword evidence="2" id="KW-0378">Hydrolase</keyword>
<evidence type="ECO:0000313" key="6">
    <source>
        <dbReference type="Proteomes" id="UP000315369"/>
    </source>
</evidence>
<proteinExistence type="inferred from homology"/>
<dbReference type="EMBL" id="VIFM01000388">
    <property type="protein sequence ID" value="TQF09128.1"/>
    <property type="molecule type" value="Genomic_DNA"/>
</dbReference>
<dbReference type="Gene3D" id="3.90.950.10">
    <property type="match status" value="1"/>
</dbReference>
<sequence>MEARAPGRRGCQGGAADQVCPSRQGGWEPPAGEHRASRHLELAPRGAPIEGRAPVTRALFVTGNQYKADEVSRLLAGLDITWKKLALPGLTSAEDGTSAPLDLGGIAKRKVLAAHAHLGEPCFVETTALELDDGECVTGARFKKELLALGERAFFAKHGGRRGRTRVAVAFSEEGDPDRVTLFEDAIEGMLLTASRGDGGYGWDGAWLPDGYQRTLGEMARNKFFLNMRHRPYLELADRLRIASPGGAYEAHLTVSARTEEDLQRFRAFCDAASVKCIFIELGRGAEPFQPMTASYHHGTLRQALEEVRGMARALASEGFDVTRMKLEALGKNRDMPEDDETARAQPANYFEFHVKALIPASGEGLDTLHARCTRHGAHLSRNARKLREDGASERFVTLRVHHLGKANADARFNALLEDLSGLGLTLTQRLREFTVYDSNLGLDRGWLETAP</sequence>
<comment type="caution">
    <text evidence="5">The sequence shown here is derived from an EMBL/GenBank/DDBJ whole genome shotgun (WGS) entry which is preliminary data.</text>
</comment>
<evidence type="ECO:0000256" key="3">
    <source>
        <dbReference type="ARBA" id="ARBA00023080"/>
    </source>
</evidence>
<dbReference type="GO" id="GO:0009143">
    <property type="term" value="P:nucleoside triphosphate catabolic process"/>
    <property type="evidence" value="ECO:0007669"/>
    <property type="project" value="InterPro"/>
</dbReference>
<organism evidence="5 6">
    <name type="scientific">Myxococcus llanfairpwllgwyngyllgogerychwyrndrobwllllantysiliogogogochensis</name>
    <dbReference type="NCBI Taxonomy" id="2590453"/>
    <lineage>
        <taxon>Bacteria</taxon>
        <taxon>Pseudomonadati</taxon>
        <taxon>Myxococcota</taxon>
        <taxon>Myxococcia</taxon>
        <taxon>Myxococcales</taxon>
        <taxon>Cystobacterineae</taxon>
        <taxon>Myxococcaceae</taxon>
        <taxon>Myxococcus</taxon>
    </lineage>
</organism>
<evidence type="ECO:0008006" key="7">
    <source>
        <dbReference type="Google" id="ProtNLM"/>
    </source>
</evidence>
<gene>
    <name evidence="5" type="ORF">FJV41_46235</name>
</gene>
<reference evidence="5 6" key="1">
    <citation type="submission" date="2019-06" db="EMBL/GenBank/DDBJ databases">
        <authorList>
            <person name="Livingstone P."/>
            <person name="Whitworth D."/>
        </authorList>
    </citation>
    <scope>NUCLEOTIDE SEQUENCE [LARGE SCALE GENOMIC DNA]</scope>
    <source>
        <strain evidence="5 6">AM401</strain>
    </source>
</reference>
<dbReference type="OrthoDB" id="9795331at2"/>
<accession>A0A540WJE9</accession>
<dbReference type="GO" id="GO:0009117">
    <property type="term" value="P:nucleotide metabolic process"/>
    <property type="evidence" value="ECO:0007669"/>
    <property type="project" value="UniProtKB-KW"/>
</dbReference>
<dbReference type="InterPro" id="IPR029001">
    <property type="entry name" value="ITPase-like_fam"/>
</dbReference>
<dbReference type="PANTHER" id="PTHR11067:SF9">
    <property type="entry name" value="INOSINE TRIPHOSPHATE PYROPHOSPHATASE"/>
    <property type="match status" value="1"/>
</dbReference>
<evidence type="ECO:0000256" key="1">
    <source>
        <dbReference type="ARBA" id="ARBA00008023"/>
    </source>
</evidence>
<keyword evidence="6" id="KW-1185">Reference proteome</keyword>
<dbReference type="Pfam" id="PF01725">
    <property type="entry name" value="Ham1p_like"/>
    <property type="match status" value="1"/>
</dbReference>
<evidence type="ECO:0000256" key="2">
    <source>
        <dbReference type="ARBA" id="ARBA00022801"/>
    </source>
</evidence>
<feature type="region of interest" description="Disordered" evidence="4">
    <location>
        <begin position="1"/>
        <end position="37"/>
    </location>
</feature>
<keyword evidence="3" id="KW-0546">Nucleotide metabolism</keyword>
<dbReference type="GO" id="GO:0005737">
    <property type="term" value="C:cytoplasm"/>
    <property type="evidence" value="ECO:0007669"/>
    <property type="project" value="TreeGrafter"/>
</dbReference>
<evidence type="ECO:0000313" key="5">
    <source>
        <dbReference type="EMBL" id="TQF09128.1"/>
    </source>
</evidence>